<sequence>MIDNVILGILMEGPQTGYGLKSTIEQSVGFFYTASYGSLYPALKRLAEQGAISLVETDGTKNKKLYTMETAGRKQFLEWLGEPLTRNRNEHLLKFFFYDYLEESLRKERLAAFHGSLREELGRLAVVKQIVDKETEALENPEDYRYRLSVLTYGFRYLEMAERWLGDLREKELKNEYNADQDAAVEENHDE</sequence>
<keyword evidence="2" id="KW-1185">Reference proteome</keyword>
<name>A0ACC7P3I5_9BACL</name>
<reference evidence="1" key="1">
    <citation type="submission" date="2024-12" db="EMBL/GenBank/DDBJ databases">
        <authorList>
            <person name="Wu N."/>
        </authorList>
    </citation>
    <scope>NUCLEOTIDE SEQUENCE</scope>
    <source>
        <strain evidence="1">P15</strain>
    </source>
</reference>
<gene>
    <name evidence="1" type="ORF">ACI1P1_25320</name>
</gene>
<organism evidence="1 2">
    <name type="scientific">Paenibacillus mesotrionivorans</name>
    <dbReference type="NCBI Taxonomy" id="3160968"/>
    <lineage>
        <taxon>Bacteria</taxon>
        <taxon>Bacillati</taxon>
        <taxon>Bacillota</taxon>
        <taxon>Bacilli</taxon>
        <taxon>Bacillales</taxon>
        <taxon>Paenibacillaceae</taxon>
        <taxon>Paenibacillus</taxon>
    </lineage>
</organism>
<protein>
    <submittedName>
        <fullName evidence="1">PadR family transcriptional regulator</fullName>
    </submittedName>
</protein>
<proteinExistence type="predicted"/>
<evidence type="ECO:0000313" key="1">
    <source>
        <dbReference type="EMBL" id="MFM9331624.1"/>
    </source>
</evidence>
<dbReference type="Proteomes" id="UP001631969">
    <property type="component" value="Unassembled WGS sequence"/>
</dbReference>
<comment type="caution">
    <text evidence="1">The sequence shown here is derived from an EMBL/GenBank/DDBJ whole genome shotgun (WGS) entry which is preliminary data.</text>
</comment>
<evidence type="ECO:0000313" key="2">
    <source>
        <dbReference type="Proteomes" id="UP001631969"/>
    </source>
</evidence>
<dbReference type="EMBL" id="JBJURJ010000020">
    <property type="protein sequence ID" value="MFM9331624.1"/>
    <property type="molecule type" value="Genomic_DNA"/>
</dbReference>
<accession>A0ACC7P3I5</accession>